<dbReference type="Proteomes" id="UP001221898">
    <property type="component" value="Unassembled WGS sequence"/>
</dbReference>
<organism evidence="1 2">
    <name type="scientific">Aldrovandia affinis</name>
    <dbReference type="NCBI Taxonomy" id="143900"/>
    <lineage>
        <taxon>Eukaryota</taxon>
        <taxon>Metazoa</taxon>
        <taxon>Chordata</taxon>
        <taxon>Craniata</taxon>
        <taxon>Vertebrata</taxon>
        <taxon>Euteleostomi</taxon>
        <taxon>Actinopterygii</taxon>
        <taxon>Neopterygii</taxon>
        <taxon>Teleostei</taxon>
        <taxon>Notacanthiformes</taxon>
        <taxon>Halosauridae</taxon>
        <taxon>Aldrovandia</taxon>
    </lineage>
</organism>
<sequence>MAEKPICSIHTRTDRIYTCKLKPITIFHQASQSQSTIPLALPYSRLTRLTSMAPLQLPLLAHLLAALLHLDRTLHLKLHRRVSVVKSPTRQNRTTIQAAFMARKKMCVCR</sequence>
<proteinExistence type="predicted"/>
<keyword evidence="2" id="KW-1185">Reference proteome</keyword>
<comment type="caution">
    <text evidence="1">The sequence shown here is derived from an EMBL/GenBank/DDBJ whole genome shotgun (WGS) entry which is preliminary data.</text>
</comment>
<accession>A0AAD7RZI8</accession>
<evidence type="ECO:0000313" key="2">
    <source>
        <dbReference type="Proteomes" id="UP001221898"/>
    </source>
</evidence>
<reference evidence="1" key="1">
    <citation type="journal article" date="2023" name="Science">
        <title>Genome structures resolve the early diversification of teleost fishes.</title>
        <authorList>
            <person name="Parey E."/>
            <person name="Louis A."/>
            <person name="Montfort J."/>
            <person name="Bouchez O."/>
            <person name="Roques C."/>
            <person name="Iampietro C."/>
            <person name="Lluch J."/>
            <person name="Castinel A."/>
            <person name="Donnadieu C."/>
            <person name="Desvignes T."/>
            <person name="Floi Bucao C."/>
            <person name="Jouanno E."/>
            <person name="Wen M."/>
            <person name="Mejri S."/>
            <person name="Dirks R."/>
            <person name="Jansen H."/>
            <person name="Henkel C."/>
            <person name="Chen W.J."/>
            <person name="Zahm M."/>
            <person name="Cabau C."/>
            <person name="Klopp C."/>
            <person name="Thompson A.W."/>
            <person name="Robinson-Rechavi M."/>
            <person name="Braasch I."/>
            <person name="Lecointre G."/>
            <person name="Bobe J."/>
            <person name="Postlethwait J.H."/>
            <person name="Berthelot C."/>
            <person name="Roest Crollius H."/>
            <person name="Guiguen Y."/>
        </authorList>
    </citation>
    <scope>NUCLEOTIDE SEQUENCE</scope>
    <source>
        <strain evidence="1">NC1722</strain>
    </source>
</reference>
<dbReference type="AlphaFoldDB" id="A0AAD7RZI8"/>
<name>A0AAD7RZI8_9TELE</name>
<protein>
    <submittedName>
        <fullName evidence="1">Uncharacterized protein</fullName>
    </submittedName>
</protein>
<dbReference type="EMBL" id="JAINUG010000141">
    <property type="protein sequence ID" value="KAJ8393035.1"/>
    <property type="molecule type" value="Genomic_DNA"/>
</dbReference>
<evidence type="ECO:0000313" key="1">
    <source>
        <dbReference type="EMBL" id="KAJ8393035.1"/>
    </source>
</evidence>
<gene>
    <name evidence="1" type="ORF">AAFF_G00069390</name>
</gene>